<proteinExistence type="predicted"/>
<dbReference type="Gene3D" id="1.25.40.10">
    <property type="entry name" value="Tetratricopeptide repeat domain"/>
    <property type="match status" value="2"/>
</dbReference>
<dbReference type="SMART" id="SM00028">
    <property type="entry name" value="TPR"/>
    <property type="match status" value="2"/>
</dbReference>
<name>A0AA93BG44_9BACT</name>
<dbReference type="PROSITE" id="PS50005">
    <property type="entry name" value="TPR"/>
    <property type="match status" value="1"/>
</dbReference>
<comment type="caution">
    <text evidence="2">The sequence shown here is derived from an EMBL/GenBank/DDBJ whole genome shotgun (WGS) entry which is preliminary data.</text>
</comment>
<evidence type="ECO:0000313" key="2">
    <source>
        <dbReference type="EMBL" id="RGW69987.1"/>
    </source>
</evidence>
<evidence type="ECO:0008006" key="4">
    <source>
        <dbReference type="Google" id="ProtNLM"/>
    </source>
</evidence>
<feature type="repeat" description="TPR" evidence="1">
    <location>
        <begin position="57"/>
        <end position="90"/>
    </location>
</feature>
<protein>
    <recommendedName>
        <fullName evidence="4">Tetratricopeptide repeat protein</fullName>
    </recommendedName>
</protein>
<dbReference type="Pfam" id="PF13432">
    <property type="entry name" value="TPR_16"/>
    <property type="match status" value="1"/>
</dbReference>
<gene>
    <name evidence="2" type="ORF">DWV60_02930</name>
</gene>
<organism evidence="2 3">
    <name type="scientific">Segatella copri</name>
    <dbReference type="NCBI Taxonomy" id="165179"/>
    <lineage>
        <taxon>Bacteria</taxon>
        <taxon>Pseudomonadati</taxon>
        <taxon>Bacteroidota</taxon>
        <taxon>Bacteroidia</taxon>
        <taxon>Bacteroidales</taxon>
        <taxon>Prevotellaceae</taxon>
        <taxon>Segatella</taxon>
    </lineage>
</organism>
<evidence type="ECO:0000313" key="3">
    <source>
        <dbReference type="Proteomes" id="UP000286077"/>
    </source>
</evidence>
<evidence type="ECO:0000256" key="1">
    <source>
        <dbReference type="PROSITE-ProRule" id="PRU00339"/>
    </source>
</evidence>
<dbReference type="InterPro" id="IPR011990">
    <property type="entry name" value="TPR-like_helical_dom_sf"/>
</dbReference>
<reference evidence="2 3" key="1">
    <citation type="submission" date="2018-08" db="EMBL/GenBank/DDBJ databases">
        <title>A genome reference for cultivated species of the human gut microbiota.</title>
        <authorList>
            <person name="Zou Y."/>
            <person name="Xue W."/>
            <person name="Luo G."/>
        </authorList>
    </citation>
    <scope>NUCLEOTIDE SEQUENCE [LARGE SCALE GENOMIC DNA]</scope>
    <source>
        <strain evidence="2 3">AF11-14</strain>
    </source>
</reference>
<dbReference type="AlphaFoldDB" id="A0AA93BG44"/>
<dbReference type="Proteomes" id="UP000286077">
    <property type="component" value="Unassembled WGS sequence"/>
</dbReference>
<sequence length="215" mass="25207">MNKPDRAEKVAKNYISQYDSTNLYVNKEYAYSLFMQFKYVEAIPLYEKLIAQGFDNFESNFILGLCYEDLPDNEKALKHYQKAVQFKNDNATCLFHLALIEKSFCMDSLSMAHFNQSLEVSLPKDRALRTYKWLADLHFQHNRYADAARDFELCTLYDEEDNPLNHYNAAQMFIASKNKLKAKQHLQMFLANANRLEDKKEAAQLISKAKEQLKQ</sequence>
<accession>A0AA93BG44</accession>
<keyword evidence="1" id="KW-0802">TPR repeat</keyword>
<dbReference type="InterPro" id="IPR019734">
    <property type="entry name" value="TPR_rpt"/>
</dbReference>
<dbReference type="EMBL" id="QSAQ01000005">
    <property type="protein sequence ID" value="RGW69987.1"/>
    <property type="molecule type" value="Genomic_DNA"/>
</dbReference>
<dbReference type="SUPFAM" id="SSF48452">
    <property type="entry name" value="TPR-like"/>
    <property type="match status" value="1"/>
</dbReference>